<organism evidence="1 2">
    <name type="scientific">Antarcticirhabdus aurantiaca</name>
    <dbReference type="NCBI Taxonomy" id="2606717"/>
    <lineage>
        <taxon>Bacteria</taxon>
        <taxon>Pseudomonadati</taxon>
        <taxon>Pseudomonadota</taxon>
        <taxon>Alphaproteobacteria</taxon>
        <taxon>Hyphomicrobiales</taxon>
        <taxon>Aurantimonadaceae</taxon>
        <taxon>Antarcticirhabdus</taxon>
    </lineage>
</organism>
<reference evidence="1" key="1">
    <citation type="submission" date="2022-11" db="EMBL/GenBank/DDBJ databases">
        <title>beta-Carotene-producing bacterium, Jeongeuplla avenae sp. nov., alleviates the salt stress of Arabidopsis seedlings.</title>
        <authorList>
            <person name="Jiang L."/>
            <person name="Lee J."/>
        </authorList>
    </citation>
    <scope>NUCLEOTIDE SEQUENCE</scope>
    <source>
        <strain evidence="1">DY_R2A_6</strain>
    </source>
</reference>
<dbReference type="Proteomes" id="UP001163223">
    <property type="component" value="Chromosome"/>
</dbReference>
<sequence>MIGILPATLAVMESHRGGPMTKVVVADGSGALVVDYLVGDFARRPGVAEAWAERHVLAWNAQGALIAATLAARETFLMIEGAAEGATLKAIEEALTIAGVDLSRTPGVGHDLPDIKRFAPPETGAPPATDHPQRAEGAAR</sequence>
<gene>
    <name evidence="1" type="ORF">OXU80_18770</name>
</gene>
<name>A0ACD4NJ49_9HYPH</name>
<proteinExistence type="predicted"/>
<keyword evidence="2" id="KW-1185">Reference proteome</keyword>
<protein>
    <submittedName>
        <fullName evidence="1">Uncharacterized protein</fullName>
    </submittedName>
</protein>
<dbReference type="EMBL" id="CP113520">
    <property type="protein sequence ID" value="WAJ26892.1"/>
    <property type="molecule type" value="Genomic_DNA"/>
</dbReference>
<evidence type="ECO:0000313" key="2">
    <source>
        <dbReference type="Proteomes" id="UP001163223"/>
    </source>
</evidence>
<accession>A0ACD4NJ49</accession>
<evidence type="ECO:0000313" key="1">
    <source>
        <dbReference type="EMBL" id="WAJ26892.1"/>
    </source>
</evidence>